<feature type="domain" description="Mechanosensitive ion channel MscS C-terminal" evidence="9">
    <location>
        <begin position="180"/>
        <end position="261"/>
    </location>
</feature>
<dbReference type="Gene3D" id="2.30.30.60">
    <property type="match status" value="1"/>
</dbReference>
<evidence type="ECO:0000259" key="9">
    <source>
        <dbReference type="Pfam" id="PF21082"/>
    </source>
</evidence>
<evidence type="ECO:0000259" key="8">
    <source>
        <dbReference type="Pfam" id="PF00924"/>
    </source>
</evidence>
<dbReference type="AlphaFoldDB" id="H6RG39"/>
<comment type="subcellular location">
    <subcellularLocation>
        <location evidence="1">Cell membrane</location>
        <topology evidence="1">Multi-pass membrane protein</topology>
    </subcellularLocation>
</comment>
<dbReference type="PANTHER" id="PTHR30347:SF1">
    <property type="entry name" value="MECHANOSENSITIVE CHANNEL MSCK"/>
    <property type="match status" value="1"/>
</dbReference>
<dbReference type="InterPro" id="IPR049278">
    <property type="entry name" value="MS_channel_C"/>
</dbReference>
<sequence>MEKIKSIFQYNIGFSGAEMSVASFLVWIFVFVAIVFITRFLRKLLTRKLSEDRRNKFKPVFAFFNYSLYTVVVLLVLQNAGVNLNALLAASAALLVGIGFALQTFFQDIISGVFILIDQTVHVGDIIELDNKIGRVENITLRTTRAVTPDNKVLIIPNHMYLTNTLYNWTENEKQTRESVSLGVAYGTDLDKLKSLLVKVALGHSEIVKSPAPFLLFKNFGDSSLDFELIFTLRDGFKTEIVKSDIRYVVDKTLRENNIEIPFPQRVIHTSK</sequence>
<reference evidence="11" key="1">
    <citation type="journal article" date="2012" name="Environ. Microbiol.">
        <title>Genomic content of uncultured Bacteroidetes from contrasting oceanic provinces in the North Atlantic Ocean.</title>
        <authorList>
            <person name="Gomez-Pereira P.R."/>
            <person name="Schuler M."/>
            <person name="Fuchs B.M."/>
            <person name="Bennke C."/>
            <person name="Teeling H."/>
            <person name="Waldmann J."/>
            <person name="Richter M."/>
            <person name="Barbe V."/>
            <person name="Bataille E."/>
            <person name="Glockner F.O."/>
            <person name="Amann R."/>
        </authorList>
    </citation>
    <scope>NUCLEOTIDE SEQUENCE</scope>
</reference>
<organism evidence="11">
    <name type="scientific">uncultured Flavobacteriia bacterium</name>
    <dbReference type="NCBI Taxonomy" id="212695"/>
    <lineage>
        <taxon>Bacteria</taxon>
        <taxon>Pseudomonadati</taxon>
        <taxon>Bacteroidota</taxon>
        <taxon>Flavobacteriia</taxon>
        <taxon>environmental samples</taxon>
    </lineage>
</organism>
<evidence type="ECO:0000256" key="1">
    <source>
        <dbReference type="ARBA" id="ARBA00004651"/>
    </source>
</evidence>
<feature type="domain" description="Mechanosensitive ion channel MscS" evidence="8">
    <location>
        <begin position="105"/>
        <end position="170"/>
    </location>
</feature>
<keyword evidence="6 7" id="KW-0472">Membrane</keyword>
<evidence type="ECO:0000313" key="11">
    <source>
        <dbReference type="EMBL" id="CCG00000.1"/>
    </source>
</evidence>
<evidence type="ECO:0000256" key="5">
    <source>
        <dbReference type="ARBA" id="ARBA00022989"/>
    </source>
</evidence>
<feature type="transmembrane region" description="Helical" evidence="7">
    <location>
        <begin position="20"/>
        <end position="41"/>
    </location>
</feature>
<feature type="transmembrane region" description="Helical" evidence="7">
    <location>
        <begin position="86"/>
        <end position="106"/>
    </location>
</feature>
<evidence type="ECO:0000256" key="3">
    <source>
        <dbReference type="ARBA" id="ARBA00022475"/>
    </source>
</evidence>
<dbReference type="SUPFAM" id="SSF50182">
    <property type="entry name" value="Sm-like ribonucleoproteins"/>
    <property type="match status" value="1"/>
</dbReference>
<dbReference type="EMBL" id="FO117595">
    <property type="protein sequence ID" value="CCG00000.1"/>
    <property type="molecule type" value="Genomic_DNA"/>
</dbReference>
<evidence type="ECO:0000256" key="6">
    <source>
        <dbReference type="ARBA" id="ARBA00023136"/>
    </source>
</evidence>
<evidence type="ECO:0000256" key="4">
    <source>
        <dbReference type="ARBA" id="ARBA00022692"/>
    </source>
</evidence>
<dbReference type="Gene3D" id="3.30.70.100">
    <property type="match status" value="1"/>
</dbReference>
<dbReference type="Pfam" id="PF21082">
    <property type="entry name" value="MS_channel_3rd"/>
    <property type="match status" value="1"/>
</dbReference>
<keyword evidence="4 7" id="KW-0812">Transmembrane</keyword>
<reference evidence="11" key="2">
    <citation type="submission" date="2012-02" db="EMBL/GenBank/DDBJ databases">
        <authorList>
            <person name="Genoscope - CEA"/>
        </authorList>
    </citation>
    <scope>NUCLEOTIDE SEQUENCE</scope>
</reference>
<dbReference type="Gene3D" id="1.10.287.1260">
    <property type="match status" value="1"/>
</dbReference>
<feature type="transmembrane region" description="Helical" evidence="7">
    <location>
        <begin position="61"/>
        <end position="80"/>
    </location>
</feature>
<proteinExistence type="inferred from homology"/>
<evidence type="ECO:0000256" key="2">
    <source>
        <dbReference type="ARBA" id="ARBA00008017"/>
    </source>
</evidence>
<dbReference type="GO" id="GO:0005886">
    <property type="term" value="C:plasma membrane"/>
    <property type="evidence" value="ECO:0007669"/>
    <property type="project" value="UniProtKB-SubCell"/>
</dbReference>
<dbReference type="InterPro" id="IPR049142">
    <property type="entry name" value="MS_channel_1st"/>
</dbReference>
<dbReference type="InterPro" id="IPR023408">
    <property type="entry name" value="MscS_beta-dom_sf"/>
</dbReference>
<evidence type="ECO:0000259" key="10">
    <source>
        <dbReference type="Pfam" id="PF21088"/>
    </source>
</evidence>
<gene>
    <name evidence="11" type="ORF">VIS_S3CFB50028</name>
</gene>
<accession>H6RG39</accession>
<dbReference type="SUPFAM" id="SSF82861">
    <property type="entry name" value="Mechanosensitive channel protein MscS (YggB), transmembrane region"/>
    <property type="match status" value="1"/>
</dbReference>
<dbReference type="Pfam" id="PF21088">
    <property type="entry name" value="MS_channel_1st"/>
    <property type="match status" value="1"/>
</dbReference>
<protein>
    <submittedName>
        <fullName evidence="11">Mechanosensitive ion channel family protein</fullName>
    </submittedName>
</protein>
<dbReference type="InterPro" id="IPR011066">
    <property type="entry name" value="MscS_channel_C_sf"/>
</dbReference>
<dbReference type="InterPro" id="IPR006685">
    <property type="entry name" value="MscS_channel_2nd"/>
</dbReference>
<dbReference type="PANTHER" id="PTHR30347">
    <property type="entry name" value="POTASSIUM CHANNEL RELATED"/>
    <property type="match status" value="1"/>
</dbReference>
<dbReference type="Pfam" id="PF00924">
    <property type="entry name" value="MS_channel_2nd"/>
    <property type="match status" value="1"/>
</dbReference>
<dbReference type="SUPFAM" id="SSF82689">
    <property type="entry name" value="Mechanosensitive channel protein MscS (YggB), C-terminal domain"/>
    <property type="match status" value="1"/>
</dbReference>
<dbReference type="InterPro" id="IPR011014">
    <property type="entry name" value="MscS_channel_TM-2"/>
</dbReference>
<comment type="similarity">
    <text evidence="2">Belongs to the MscS (TC 1.A.23) family.</text>
</comment>
<dbReference type="InterPro" id="IPR052702">
    <property type="entry name" value="MscS-like_channel"/>
</dbReference>
<name>H6RG39_9BACT</name>
<keyword evidence="5 7" id="KW-1133">Transmembrane helix</keyword>
<dbReference type="GO" id="GO:0008381">
    <property type="term" value="F:mechanosensitive monoatomic ion channel activity"/>
    <property type="evidence" value="ECO:0007669"/>
    <property type="project" value="UniProtKB-ARBA"/>
</dbReference>
<feature type="domain" description="Mechanosensitive ion channel transmembrane helices 2/3" evidence="10">
    <location>
        <begin position="64"/>
        <end position="103"/>
    </location>
</feature>
<keyword evidence="3" id="KW-1003">Cell membrane</keyword>
<evidence type="ECO:0000256" key="7">
    <source>
        <dbReference type="SAM" id="Phobius"/>
    </source>
</evidence>
<dbReference type="InterPro" id="IPR010920">
    <property type="entry name" value="LSM_dom_sf"/>
</dbReference>